<dbReference type="InterPro" id="IPR027417">
    <property type="entry name" value="P-loop_NTPase"/>
</dbReference>
<evidence type="ECO:0000259" key="3">
    <source>
        <dbReference type="Pfam" id="PF24883"/>
    </source>
</evidence>
<gene>
    <name evidence="4" type="ORF">EST38_g2886</name>
</gene>
<evidence type="ECO:0000256" key="2">
    <source>
        <dbReference type="SAM" id="MobiDB-lite"/>
    </source>
</evidence>
<dbReference type="PANTHER" id="PTHR10039:SF14">
    <property type="entry name" value="NACHT DOMAIN-CONTAINING PROTEIN"/>
    <property type="match status" value="1"/>
</dbReference>
<dbReference type="OrthoDB" id="10297017at2759"/>
<dbReference type="Gene3D" id="3.40.50.300">
    <property type="entry name" value="P-loop containing nucleotide triphosphate hydrolases"/>
    <property type="match status" value="1"/>
</dbReference>
<feature type="region of interest" description="Disordered" evidence="2">
    <location>
        <begin position="1"/>
        <end position="22"/>
    </location>
</feature>
<dbReference type="PANTHER" id="PTHR10039">
    <property type="entry name" value="AMELOGENIN"/>
    <property type="match status" value="1"/>
</dbReference>
<feature type="compositionally biased region" description="Polar residues" evidence="2">
    <location>
        <begin position="1"/>
        <end position="10"/>
    </location>
</feature>
<feature type="domain" description="Nephrocystin 3-like N-terminal" evidence="3">
    <location>
        <begin position="136"/>
        <end position="289"/>
    </location>
</feature>
<proteinExistence type="predicted"/>
<sequence length="795" mass="89428">MLGSKRQLSPGSADADGLPLRRRRLSITQAGIDQDRENDEVNNSNDLDQLIQGNLPMSRSILNYQPYTNGPIYNGAIYGNVQNNIQVSTFDGLQFLSQHAAMGAVHESNERYPPPLCHPGTREVVVGRVKGWHLEMNGTKKEIMWVHAPAGFGKTAVAGTVTEKLKAMKKELGFSPVGATFYFWRTSPERNSPARLIITLAYQLAQSTPELRPHIDAIVKSEPDVVKMALEIQLAKLIVEPFKSLPNLDTMPHRLVIIDGIDECINSDRESRLEKKYAEDQETVQIRVLNLLLRLQSHHLPLSFLILSRPEAWIKRHFESRLFRDLVEPLDLYEIGDHMNDVKQFVRAELSRIAASFGFEEADEEWPGEEELVYKSEGHIIYASTVIRHIDDPYGDPRELLEGIIHNSDQAISHSTPFSSLYELYRQIMRSCPERNRALMMEVLEDSMVFYQYYSVDDARSWVSGGDVRCAKALGVLDCLSGRLAGSGLRALRPLHAVLRTGNGDADVDVEGLFVHSSFEEFLTDPHLSLEFTTDLLKGEERMLSNMLDCMTSITLDPVGGKLDDHTQFALKNWWKIWANSLQMSPRSTAAHLQLIEKIIAIDLTTCVIHTYLSLNYSTGEESPLFPLFTYPELSDFFVESMQSDGPAVSLPSVQKVTSHAKSALDSTFTLLLQSTTLPAFSPDAIERMSWDCANYLNQVTAEANWRENKLIEALQAPGPKGIDLFKAIIQGEISQELRRHIYEFMEQEGNPILEAEDHPFQELVEPDSIRTGGDSGFDWESLAALIRGGGDREQ</sequence>
<evidence type="ECO:0000313" key="4">
    <source>
        <dbReference type="EMBL" id="RXW22992.1"/>
    </source>
</evidence>
<organism evidence="4 5">
    <name type="scientific">Candolleomyces aberdarensis</name>
    <dbReference type="NCBI Taxonomy" id="2316362"/>
    <lineage>
        <taxon>Eukaryota</taxon>
        <taxon>Fungi</taxon>
        <taxon>Dikarya</taxon>
        <taxon>Basidiomycota</taxon>
        <taxon>Agaricomycotina</taxon>
        <taxon>Agaricomycetes</taxon>
        <taxon>Agaricomycetidae</taxon>
        <taxon>Agaricales</taxon>
        <taxon>Agaricineae</taxon>
        <taxon>Psathyrellaceae</taxon>
        <taxon>Candolleomyces</taxon>
    </lineage>
</organism>
<keyword evidence="5" id="KW-1185">Reference proteome</keyword>
<dbReference type="STRING" id="2316362.A0A4Q2DUI9"/>
<keyword evidence="1" id="KW-0677">Repeat</keyword>
<evidence type="ECO:0000313" key="5">
    <source>
        <dbReference type="Proteomes" id="UP000290288"/>
    </source>
</evidence>
<dbReference type="Pfam" id="PF24883">
    <property type="entry name" value="NPHP3_N"/>
    <property type="match status" value="1"/>
</dbReference>
<protein>
    <recommendedName>
        <fullName evidence="3">Nephrocystin 3-like N-terminal domain-containing protein</fullName>
    </recommendedName>
</protein>
<evidence type="ECO:0000256" key="1">
    <source>
        <dbReference type="ARBA" id="ARBA00022737"/>
    </source>
</evidence>
<name>A0A4Q2DUI9_9AGAR</name>
<dbReference type="SUPFAM" id="SSF52540">
    <property type="entry name" value="P-loop containing nucleoside triphosphate hydrolases"/>
    <property type="match status" value="1"/>
</dbReference>
<reference evidence="4 5" key="1">
    <citation type="submission" date="2019-01" db="EMBL/GenBank/DDBJ databases">
        <title>Draft genome sequence of Psathyrella aberdarensis IHI B618.</title>
        <authorList>
            <person name="Buettner E."/>
            <person name="Kellner H."/>
        </authorList>
    </citation>
    <scope>NUCLEOTIDE SEQUENCE [LARGE SCALE GENOMIC DNA]</scope>
    <source>
        <strain evidence="4 5">IHI B618</strain>
    </source>
</reference>
<dbReference type="Proteomes" id="UP000290288">
    <property type="component" value="Unassembled WGS sequence"/>
</dbReference>
<accession>A0A4Q2DUI9</accession>
<comment type="caution">
    <text evidence="4">The sequence shown here is derived from an EMBL/GenBank/DDBJ whole genome shotgun (WGS) entry which is preliminary data.</text>
</comment>
<dbReference type="AlphaFoldDB" id="A0A4Q2DUI9"/>
<dbReference type="EMBL" id="SDEE01000055">
    <property type="protein sequence ID" value="RXW22992.1"/>
    <property type="molecule type" value="Genomic_DNA"/>
</dbReference>
<dbReference type="InterPro" id="IPR056884">
    <property type="entry name" value="NPHP3-like_N"/>
</dbReference>